<keyword evidence="1" id="KW-0732">Signal</keyword>
<evidence type="ECO:0000313" key="4">
    <source>
        <dbReference type="Proteomes" id="UP000075901"/>
    </source>
</evidence>
<dbReference type="Pfam" id="PF00059">
    <property type="entry name" value="Lectin_C"/>
    <property type="match status" value="1"/>
</dbReference>
<dbReference type="CDD" id="cd00037">
    <property type="entry name" value="CLECT"/>
    <property type="match status" value="1"/>
</dbReference>
<dbReference type="AlphaFoldDB" id="A0A182T7R4"/>
<evidence type="ECO:0000256" key="1">
    <source>
        <dbReference type="SAM" id="SignalP"/>
    </source>
</evidence>
<dbReference type="EnsemblMetazoa" id="AMAM021340-RA">
    <property type="protein sequence ID" value="AMAM021340-PA"/>
    <property type="gene ID" value="AMAM021340"/>
</dbReference>
<feature type="chain" id="PRO_5045473358" evidence="1">
    <location>
        <begin position="26"/>
        <end position="195"/>
    </location>
</feature>
<protein>
    <submittedName>
        <fullName evidence="3">C-type lectin domain-containing protein</fullName>
    </submittedName>
</protein>
<dbReference type="SUPFAM" id="SSF56436">
    <property type="entry name" value="C-type lectin-like"/>
    <property type="match status" value="1"/>
</dbReference>
<feature type="domain" description="C-type lectin" evidence="2">
    <location>
        <begin position="50"/>
        <end position="187"/>
    </location>
</feature>
<dbReference type="InterPro" id="IPR016186">
    <property type="entry name" value="C-type_lectin-like/link_sf"/>
</dbReference>
<dbReference type="InterPro" id="IPR001304">
    <property type="entry name" value="C-type_lectin-like"/>
</dbReference>
<organism evidence="3 4">
    <name type="scientific">Anopheles maculatus</name>
    <dbReference type="NCBI Taxonomy" id="74869"/>
    <lineage>
        <taxon>Eukaryota</taxon>
        <taxon>Metazoa</taxon>
        <taxon>Ecdysozoa</taxon>
        <taxon>Arthropoda</taxon>
        <taxon>Hexapoda</taxon>
        <taxon>Insecta</taxon>
        <taxon>Pterygota</taxon>
        <taxon>Neoptera</taxon>
        <taxon>Endopterygota</taxon>
        <taxon>Diptera</taxon>
        <taxon>Nematocera</taxon>
        <taxon>Culicoidea</taxon>
        <taxon>Culicidae</taxon>
        <taxon>Anophelinae</taxon>
        <taxon>Anopheles</taxon>
        <taxon>Anopheles maculatus group</taxon>
    </lineage>
</organism>
<feature type="signal peptide" evidence="1">
    <location>
        <begin position="1"/>
        <end position="25"/>
    </location>
</feature>
<evidence type="ECO:0000313" key="3">
    <source>
        <dbReference type="EnsemblMetazoa" id="AMAM021340-PA"/>
    </source>
</evidence>
<proteinExistence type="predicted"/>
<evidence type="ECO:0000259" key="2">
    <source>
        <dbReference type="PROSITE" id="PS50041"/>
    </source>
</evidence>
<sequence>MQPNARMMEYARFVLLVLLVPRTYAIVTPYQQVPECAADAAFIVPNFKANWFKATEYCHYLGRSLVTLATEQKQQSVDQLLDGAGHYPRDQPYWCGANDLADGGNFHWHLTGRPIAVGWTNWRDELHRREPAAEMDAFKVRCVSMSRAADDVEELQQQQLEQPVLPPPASWMWTVSNCWKELYFICERTGISGCR</sequence>
<keyword evidence="4" id="KW-1185">Reference proteome</keyword>
<name>A0A182T7R4_9DIPT</name>
<dbReference type="Proteomes" id="UP000075901">
    <property type="component" value="Unassembled WGS sequence"/>
</dbReference>
<dbReference type="PROSITE" id="PS50041">
    <property type="entry name" value="C_TYPE_LECTIN_2"/>
    <property type="match status" value="1"/>
</dbReference>
<reference evidence="3" key="2">
    <citation type="submission" date="2020-05" db="UniProtKB">
        <authorList>
            <consortium name="EnsemblMetazoa"/>
        </authorList>
    </citation>
    <scope>IDENTIFICATION</scope>
    <source>
        <strain evidence="3">maculatus3</strain>
    </source>
</reference>
<reference evidence="4" key="1">
    <citation type="submission" date="2013-09" db="EMBL/GenBank/DDBJ databases">
        <title>The Genome Sequence of Anopheles maculatus species B.</title>
        <authorList>
            <consortium name="The Broad Institute Genomics Platform"/>
            <person name="Neafsey D.E."/>
            <person name="Besansky N."/>
            <person name="Howell P."/>
            <person name="Walton C."/>
            <person name="Young S.K."/>
            <person name="Zeng Q."/>
            <person name="Gargeya S."/>
            <person name="Fitzgerald M."/>
            <person name="Haas B."/>
            <person name="Abouelleil A."/>
            <person name="Allen A.W."/>
            <person name="Alvarado L."/>
            <person name="Arachchi H.M."/>
            <person name="Berlin A.M."/>
            <person name="Chapman S.B."/>
            <person name="Gainer-Dewar J."/>
            <person name="Goldberg J."/>
            <person name="Griggs A."/>
            <person name="Gujja S."/>
            <person name="Hansen M."/>
            <person name="Howarth C."/>
            <person name="Imamovic A."/>
            <person name="Ireland A."/>
            <person name="Larimer J."/>
            <person name="McCowan C."/>
            <person name="Murphy C."/>
            <person name="Pearson M."/>
            <person name="Poon T.W."/>
            <person name="Priest M."/>
            <person name="Roberts A."/>
            <person name="Saif S."/>
            <person name="Shea T."/>
            <person name="Sisk P."/>
            <person name="Sykes S."/>
            <person name="Wortman J."/>
            <person name="Nusbaum C."/>
            <person name="Birren B."/>
        </authorList>
    </citation>
    <scope>NUCLEOTIDE SEQUENCE [LARGE SCALE GENOMIC DNA]</scope>
    <source>
        <strain evidence="4">maculatus3</strain>
    </source>
</reference>
<dbReference type="VEuPathDB" id="VectorBase:AMAM021340"/>
<dbReference type="InterPro" id="IPR016187">
    <property type="entry name" value="CTDL_fold"/>
</dbReference>
<accession>A0A182T7R4</accession>
<dbReference type="Gene3D" id="3.10.100.10">
    <property type="entry name" value="Mannose-Binding Protein A, subunit A"/>
    <property type="match status" value="1"/>
</dbReference>